<evidence type="ECO:0000313" key="3">
    <source>
        <dbReference type="Proteomes" id="UP000829196"/>
    </source>
</evidence>
<evidence type="ECO:0000313" key="2">
    <source>
        <dbReference type="EMBL" id="KAI0493183.1"/>
    </source>
</evidence>
<dbReference type="PANTHER" id="PTHR38370">
    <property type="entry name" value="BETA-1,4-XYLOSIDASE"/>
    <property type="match status" value="1"/>
</dbReference>
<accession>A0A8T3AAS8</accession>
<dbReference type="AlphaFoldDB" id="A0A8T3AAS8"/>
<comment type="caution">
    <text evidence="2">The sequence shown here is derived from an EMBL/GenBank/DDBJ whole genome shotgun (WGS) entry which is preliminary data.</text>
</comment>
<dbReference type="OrthoDB" id="1929722at2759"/>
<evidence type="ECO:0000256" key="1">
    <source>
        <dbReference type="SAM" id="MobiDB-lite"/>
    </source>
</evidence>
<proteinExistence type="predicted"/>
<protein>
    <submittedName>
        <fullName evidence="2">Uncharacterized protein</fullName>
    </submittedName>
</protein>
<dbReference type="PANTHER" id="PTHR38370:SF1">
    <property type="entry name" value="BETA-1,4-XYLOSIDASE"/>
    <property type="match status" value="1"/>
</dbReference>
<feature type="region of interest" description="Disordered" evidence="1">
    <location>
        <begin position="49"/>
        <end position="76"/>
    </location>
</feature>
<dbReference type="EMBL" id="JAGYWB010000018">
    <property type="protein sequence ID" value="KAI0493183.1"/>
    <property type="molecule type" value="Genomic_DNA"/>
</dbReference>
<keyword evidence="3" id="KW-1185">Reference proteome</keyword>
<name>A0A8T3AAS8_DENNO</name>
<organism evidence="2 3">
    <name type="scientific">Dendrobium nobile</name>
    <name type="common">Orchid</name>
    <dbReference type="NCBI Taxonomy" id="94219"/>
    <lineage>
        <taxon>Eukaryota</taxon>
        <taxon>Viridiplantae</taxon>
        <taxon>Streptophyta</taxon>
        <taxon>Embryophyta</taxon>
        <taxon>Tracheophyta</taxon>
        <taxon>Spermatophyta</taxon>
        <taxon>Magnoliopsida</taxon>
        <taxon>Liliopsida</taxon>
        <taxon>Asparagales</taxon>
        <taxon>Orchidaceae</taxon>
        <taxon>Epidendroideae</taxon>
        <taxon>Malaxideae</taxon>
        <taxon>Dendrobiinae</taxon>
        <taxon>Dendrobium</taxon>
    </lineage>
</organism>
<gene>
    <name evidence="2" type="ORF">KFK09_027459</name>
</gene>
<reference evidence="2" key="1">
    <citation type="journal article" date="2022" name="Front. Genet.">
        <title>Chromosome-Scale Assembly of the Dendrobium nobile Genome Provides Insights Into the Molecular Mechanism of the Biosynthesis of the Medicinal Active Ingredient of Dendrobium.</title>
        <authorList>
            <person name="Xu Q."/>
            <person name="Niu S.-C."/>
            <person name="Li K.-L."/>
            <person name="Zheng P.-J."/>
            <person name="Zhang X.-J."/>
            <person name="Jia Y."/>
            <person name="Liu Y."/>
            <person name="Niu Y.-X."/>
            <person name="Yu L.-H."/>
            <person name="Chen D.-F."/>
            <person name="Zhang G.-Q."/>
        </authorList>
    </citation>
    <scope>NUCLEOTIDE SEQUENCE</scope>
    <source>
        <tissue evidence="2">Leaf</tissue>
    </source>
</reference>
<dbReference type="Proteomes" id="UP000829196">
    <property type="component" value="Unassembled WGS sequence"/>
</dbReference>
<sequence>MPTNRVNEIPIIERASERAREREMEGLIPFVIHAFKKNRSRATYRCLSDGSSGGGLSTKPMMDWAAQDGSSHHRRARSEMILAPTSADLRFFTGDSLPAPSRSFRQAGEQNFFGPVAEITARRA</sequence>